<dbReference type="GO" id="GO:0030031">
    <property type="term" value="P:cell projection assembly"/>
    <property type="evidence" value="ECO:0007669"/>
    <property type="project" value="TreeGrafter"/>
</dbReference>
<dbReference type="GO" id="GO:0031209">
    <property type="term" value="C:SCAR complex"/>
    <property type="evidence" value="ECO:0007669"/>
    <property type="project" value="TreeGrafter"/>
</dbReference>
<name>A0A914REH2_PAREQ</name>
<sequence>LSTAFNEHSKSTTLFRPWNCQRSVHIGSTRSRSIIRSVFTDEGLCFFSLIVHRDRRRFLRGALRELCLLIKDQPGLLGPKILFVWMALSFSRDEVLWLLRHVDVWPSGGGKKNKHADEVIDKQISELLFHMHELRSLVQKYAGVIQRYYSQYVSGYDALALTEIVQALDGLTEDEATIMSDFCADIARISRSFLWLMCFA</sequence>
<dbReference type="Proteomes" id="UP000887564">
    <property type="component" value="Unplaced"/>
</dbReference>
<evidence type="ECO:0000256" key="1">
    <source>
        <dbReference type="ARBA" id="ARBA00037947"/>
    </source>
</evidence>
<dbReference type="WBParaSite" id="PEQ_0000489801-mRNA-1">
    <property type="protein sequence ID" value="PEQ_0000489801-mRNA-1"/>
    <property type="gene ID" value="PEQ_0000489801"/>
</dbReference>
<reference evidence="3" key="1">
    <citation type="submission" date="2022-11" db="UniProtKB">
        <authorList>
            <consortium name="WormBaseParasite"/>
        </authorList>
    </citation>
    <scope>IDENTIFICATION</scope>
</reference>
<evidence type="ECO:0000313" key="3">
    <source>
        <dbReference type="WBParaSite" id="PEQ_0000489801-mRNA-1"/>
    </source>
</evidence>
<comment type="similarity">
    <text evidence="1">Belongs to the HEM-1/HEM-2 family.</text>
</comment>
<organism evidence="2 3">
    <name type="scientific">Parascaris equorum</name>
    <name type="common">Equine roundworm</name>
    <dbReference type="NCBI Taxonomy" id="6256"/>
    <lineage>
        <taxon>Eukaryota</taxon>
        <taxon>Metazoa</taxon>
        <taxon>Ecdysozoa</taxon>
        <taxon>Nematoda</taxon>
        <taxon>Chromadorea</taxon>
        <taxon>Rhabditida</taxon>
        <taxon>Spirurina</taxon>
        <taxon>Ascaridomorpha</taxon>
        <taxon>Ascaridoidea</taxon>
        <taxon>Ascarididae</taxon>
        <taxon>Parascaris</taxon>
    </lineage>
</organism>
<dbReference type="GO" id="GO:0016477">
    <property type="term" value="P:cell migration"/>
    <property type="evidence" value="ECO:0007669"/>
    <property type="project" value="TreeGrafter"/>
</dbReference>
<dbReference type="PANTHER" id="PTHR12093:SF10">
    <property type="entry name" value="MEMBRANE-ASSOCIATED PROTEIN HEM"/>
    <property type="match status" value="1"/>
</dbReference>
<dbReference type="GO" id="GO:0030866">
    <property type="term" value="P:cortical actin cytoskeleton organization"/>
    <property type="evidence" value="ECO:0007669"/>
    <property type="project" value="TreeGrafter"/>
</dbReference>
<dbReference type="InterPro" id="IPR019137">
    <property type="entry name" value="Nck-associated_protein-1"/>
</dbReference>
<accession>A0A914REH2</accession>
<protein>
    <submittedName>
        <fullName evidence="3">Uncharacterized protein</fullName>
    </submittedName>
</protein>
<proteinExistence type="inferred from homology"/>
<dbReference type="PANTHER" id="PTHR12093">
    <property type="entry name" value="NCK-ASSOCIATED PROTEIN 1"/>
    <property type="match status" value="1"/>
</dbReference>
<keyword evidence="2" id="KW-1185">Reference proteome</keyword>
<dbReference type="Pfam" id="PF09735">
    <property type="entry name" value="Nckap1"/>
    <property type="match status" value="1"/>
</dbReference>
<dbReference type="AlphaFoldDB" id="A0A914REH2"/>
<evidence type="ECO:0000313" key="2">
    <source>
        <dbReference type="Proteomes" id="UP000887564"/>
    </source>
</evidence>
<dbReference type="GO" id="GO:0048812">
    <property type="term" value="P:neuron projection morphogenesis"/>
    <property type="evidence" value="ECO:0007669"/>
    <property type="project" value="TreeGrafter"/>
</dbReference>